<protein>
    <submittedName>
        <fullName evidence="2">Uncharacterized protein</fullName>
    </submittedName>
</protein>
<gene>
    <name evidence="2" type="ORF">LGLO00237_LOCUS21356</name>
</gene>
<name>A0A7S4DTS2_9EUKA</name>
<feature type="region of interest" description="Disordered" evidence="1">
    <location>
        <begin position="85"/>
        <end position="146"/>
    </location>
</feature>
<feature type="compositionally biased region" description="Basic residues" evidence="1">
    <location>
        <begin position="93"/>
        <end position="120"/>
    </location>
</feature>
<reference evidence="2" key="1">
    <citation type="submission" date="2021-01" db="EMBL/GenBank/DDBJ databases">
        <authorList>
            <person name="Corre E."/>
            <person name="Pelletier E."/>
            <person name="Niang G."/>
            <person name="Scheremetjew M."/>
            <person name="Finn R."/>
            <person name="Kale V."/>
            <person name="Holt S."/>
            <person name="Cochrane G."/>
            <person name="Meng A."/>
            <person name="Brown T."/>
            <person name="Cohen L."/>
        </authorList>
    </citation>
    <scope>NUCLEOTIDE SEQUENCE</scope>
    <source>
        <strain evidence="2">CCCM811</strain>
    </source>
</reference>
<dbReference type="EMBL" id="HBIV01029926">
    <property type="protein sequence ID" value="CAE0669726.1"/>
    <property type="molecule type" value="Transcribed_RNA"/>
</dbReference>
<organism evidence="2">
    <name type="scientific">Lotharella globosa</name>
    <dbReference type="NCBI Taxonomy" id="91324"/>
    <lineage>
        <taxon>Eukaryota</taxon>
        <taxon>Sar</taxon>
        <taxon>Rhizaria</taxon>
        <taxon>Cercozoa</taxon>
        <taxon>Chlorarachniophyceae</taxon>
        <taxon>Lotharella</taxon>
    </lineage>
</organism>
<dbReference type="AlphaFoldDB" id="A0A7S4DTS2"/>
<proteinExistence type="predicted"/>
<evidence type="ECO:0000256" key="1">
    <source>
        <dbReference type="SAM" id="MobiDB-lite"/>
    </source>
</evidence>
<feature type="region of interest" description="Disordered" evidence="1">
    <location>
        <begin position="179"/>
        <end position="204"/>
    </location>
</feature>
<feature type="compositionally biased region" description="Basic and acidic residues" evidence="1">
    <location>
        <begin position="182"/>
        <end position="197"/>
    </location>
</feature>
<evidence type="ECO:0000313" key="2">
    <source>
        <dbReference type="EMBL" id="CAE0669726.1"/>
    </source>
</evidence>
<accession>A0A7S4DTS2</accession>
<sequence length="241" mass="27362">MVKKIVVSDYDYPEGKCPGLPNTTVEVEDEWKLKIARILVAKEQCKRAAIEALSKLTPELCDRDLPAFEPDPYDSNMLVSPKKISFREGVPKPTRKRSSRKRLKKRKSKRGKRKTSKKSRPQWTLYTILETPEEDTRTETPEEPSELAISEKEMVGHGEREHHIVADLQGVQEADQTASCPHVEKRGTHVSSEERPTKKIGIPAEDFRENEIKFMTSESDYGLVLTLLLPSPAIPSIRSLS</sequence>